<dbReference type="SUPFAM" id="SSF47336">
    <property type="entry name" value="ACP-like"/>
    <property type="match status" value="1"/>
</dbReference>
<evidence type="ECO:0000259" key="3">
    <source>
        <dbReference type="PROSITE" id="PS50075"/>
    </source>
</evidence>
<dbReference type="Proteomes" id="UP000502421">
    <property type="component" value="Chromosome"/>
</dbReference>
<dbReference type="InterPro" id="IPR036736">
    <property type="entry name" value="ACP-like_sf"/>
</dbReference>
<dbReference type="SUPFAM" id="SSF52777">
    <property type="entry name" value="CoA-dependent acyltransferases"/>
    <property type="match status" value="2"/>
</dbReference>
<keyword evidence="7" id="KW-1185">Reference proteome</keyword>
<sequence length="1047" mass="116984">MTQNTGNIEDVYPMSDIQKGMVALSLLRPAEGLYHDQFTYHIPGVDIAHFDKALRLMVRKHATLRTALDVINYSQEVQIVYKEVPVSTGLVDLSGLSATDQEAAIRDYIREERKRPFDLLSAPLWRTTIFNLDATHGVFLFQFHHAILDGWSVASFNTELFNLYRQLLEQPAFTPAPLKCSNREHVLQEHIAKKDKKNLVYWQQELQDFKRLNVFANTIMESSYQSVIHPAKAERLRQACREEKITLKTLLFGSFVYALNLLTYDSDITIGLVSNNRPLMEDGDRILGCYLNTLPLRTRLQEYKHKPWRQYFQGLERKLQEVNSTRLTLLEISRQLNEDTSFGNPFFDVIFNYVDFHVYNDVAAGANSTTGYESNRIRLASHEKTNTTLDLTVAARNNHLVFNYQYNRALVADVTPEQLHGYAEKILDIFLEDAAAPLGNSAVLGNEAVVKQLEVCRQAQADFAADTNVVDLFCRQATIRPDAPAIIYQDKTITYGMADRLSNQLAHYLIRQYGLTAGDLVGLSMERSEWLPVMVMAILKTGAAYVPLDTALPKERLDFIAADGKFKVMVTDQWLQNLAPLVDTLPADRPDRVIQPDQVIYSIYTSGSTGTPKGVLIAHRSVTNLIAWFTQRYSITAESRFIQLTAATFDPFAEDIFGAFTNGAVFHIVSNTLLYDPEKLRQYIIDNGITILNCVPQVIGNLLAFSEERIATISAVISGGDKLPVSLRNTLLELGYNLYNNYGPTEITVDALSEQVAAEGPVTIGRPVANCRAYILDSEQDLLAAGVAGELCIGGAGVAIGYLNNPELTDKKFVQDPYAGGRMYRTGDLARWTSSGAVEYLNRMDEQVKVRGYRVETGEIEFFLMQAENIREVAVTTFNADAGDVELAAYYIADAPIEAATLTTFLSQYLPVYMVPSYFVQMDQFPLSQNGKIDRKALPVPSGAGEAAGEALQLPSGELELQLAAVWQKVLGREQVGVNQPFFRIGGNSLKVVALQRQIKKDMDLLVDIVDLFSHNTIEQFAALLVQKKLVQPAVAAEDAGVNTLNF</sequence>
<dbReference type="Gene3D" id="3.40.50.980">
    <property type="match status" value="2"/>
</dbReference>
<dbReference type="Pfam" id="PF00550">
    <property type="entry name" value="PP-binding"/>
    <property type="match status" value="1"/>
</dbReference>
<dbReference type="InterPro" id="IPR045851">
    <property type="entry name" value="AMP-bd_C_sf"/>
</dbReference>
<dbReference type="GO" id="GO:0031177">
    <property type="term" value="F:phosphopantetheine binding"/>
    <property type="evidence" value="ECO:0007669"/>
    <property type="project" value="InterPro"/>
</dbReference>
<dbReference type="NCBIfam" id="TIGR01733">
    <property type="entry name" value="AA-adenyl-dom"/>
    <property type="match status" value="1"/>
</dbReference>
<evidence type="ECO:0000313" key="6">
    <source>
        <dbReference type="Proteomes" id="UP000502421"/>
    </source>
</evidence>
<dbReference type="Gene3D" id="2.30.38.10">
    <property type="entry name" value="Luciferase, Domain 3"/>
    <property type="match status" value="1"/>
</dbReference>
<dbReference type="GO" id="GO:0005737">
    <property type="term" value="C:cytoplasm"/>
    <property type="evidence" value="ECO:0007669"/>
    <property type="project" value="TreeGrafter"/>
</dbReference>
<dbReference type="GO" id="GO:0044550">
    <property type="term" value="P:secondary metabolite biosynthetic process"/>
    <property type="evidence" value="ECO:0007669"/>
    <property type="project" value="TreeGrafter"/>
</dbReference>
<dbReference type="InterPro" id="IPR009081">
    <property type="entry name" value="PP-bd_ACP"/>
</dbReference>
<dbReference type="Pfam" id="PF00668">
    <property type="entry name" value="Condensation"/>
    <property type="match status" value="1"/>
</dbReference>
<dbReference type="InterPro" id="IPR020806">
    <property type="entry name" value="PKS_PP-bd"/>
</dbReference>
<dbReference type="PANTHER" id="PTHR45527">
    <property type="entry name" value="NONRIBOSOMAL PEPTIDE SYNTHETASE"/>
    <property type="match status" value="1"/>
</dbReference>
<proteinExistence type="predicted"/>
<dbReference type="KEGG" id="coy:HF329_10155"/>
<dbReference type="Gene3D" id="1.10.1200.10">
    <property type="entry name" value="ACP-like"/>
    <property type="match status" value="1"/>
</dbReference>
<protein>
    <submittedName>
        <fullName evidence="4">Amino acid adenylation domain-containing protein</fullName>
    </submittedName>
</protein>
<dbReference type="SUPFAM" id="SSF56801">
    <property type="entry name" value="Acetyl-CoA synthetase-like"/>
    <property type="match status" value="1"/>
</dbReference>
<dbReference type="Gene3D" id="3.30.300.30">
    <property type="match status" value="1"/>
</dbReference>
<keyword evidence="1" id="KW-0596">Phosphopantetheine</keyword>
<evidence type="ECO:0000313" key="5">
    <source>
        <dbReference type="EMBL" id="QJB38136.1"/>
    </source>
</evidence>
<dbReference type="EMBL" id="CP051204">
    <property type="protein sequence ID" value="QJB38136.1"/>
    <property type="molecule type" value="Genomic_DNA"/>
</dbReference>
<dbReference type="Gene3D" id="3.30.559.30">
    <property type="entry name" value="Nonribosomal peptide synthetase, condensation domain"/>
    <property type="match status" value="1"/>
</dbReference>
<evidence type="ECO:0000313" key="4">
    <source>
        <dbReference type="EMBL" id="QJB31654.1"/>
    </source>
</evidence>
<accession>A0AAE6ZHQ2</accession>
<dbReference type="Proteomes" id="UP000503144">
    <property type="component" value="Chromosome"/>
</dbReference>
<dbReference type="Pfam" id="PF00501">
    <property type="entry name" value="AMP-binding"/>
    <property type="match status" value="1"/>
</dbReference>
<evidence type="ECO:0000256" key="2">
    <source>
        <dbReference type="ARBA" id="ARBA00022553"/>
    </source>
</evidence>
<dbReference type="PANTHER" id="PTHR45527:SF1">
    <property type="entry name" value="FATTY ACID SYNTHASE"/>
    <property type="match status" value="1"/>
</dbReference>
<dbReference type="InterPro" id="IPR001242">
    <property type="entry name" value="Condensation_dom"/>
</dbReference>
<gene>
    <name evidence="5" type="ORF">HF324_09810</name>
    <name evidence="4" type="ORF">HF329_10155</name>
</gene>
<dbReference type="RefSeq" id="WP_168803912.1">
    <property type="nucleotide sequence ID" value="NZ_CP051204.2"/>
</dbReference>
<dbReference type="GO" id="GO:0003824">
    <property type="term" value="F:catalytic activity"/>
    <property type="evidence" value="ECO:0007669"/>
    <property type="project" value="InterPro"/>
</dbReference>
<reference evidence="4" key="2">
    <citation type="submission" date="2020-09" db="EMBL/GenBank/DDBJ databases">
        <authorList>
            <person name="Kittiwongwattana C."/>
        </authorList>
    </citation>
    <scope>NUCLEOTIDE SEQUENCE</scope>
    <source>
        <strain evidence="4">1310</strain>
    </source>
</reference>
<dbReference type="InterPro" id="IPR000873">
    <property type="entry name" value="AMP-dep_synth/lig_dom"/>
</dbReference>
<name>A0AAE6ZHQ2_9BACT</name>
<dbReference type="GO" id="GO:0043041">
    <property type="term" value="P:amino acid activation for nonribosomal peptide biosynthetic process"/>
    <property type="evidence" value="ECO:0007669"/>
    <property type="project" value="TreeGrafter"/>
</dbReference>
<keyword evidence="2" id="KW-0597">Phosphoprotein</keyword>
<reference evidence="6 7" key="1">
    <citation type="submission" date="2020-04" db="EMBL/GenBank/DDBJ databases">
        <authorList>
            <person name="Kittiwongwattana C."/>
        </authorList>
    </citation>
    <scope>NUCLEOTIDE SEQUENCE [LARGE SCALE GENOMIC DNA]</scope>
    <source>
        <strain evidence="5 7">1303</strain>
        <strain evidence="6">1310</strain>
    </source>
</reference>
<evidence type="ECO:0000256" key="1">
    <source>
        <dbReference type="ARBA" id="ARBA00022450"/>
    </source>
</evidence>
<evidence type="ECO:0000313" key="7">
    <source>
        <dbReference type="Proteomes" id="UP000503144"/>
    </source>
</evidence>
<dbReference type="InterPro" id="IPR010071">
    <property type="entry name" value="AA_adenyl_dom"/>
</dbReference>
<dbReference type="AlphaFoldDB" id="A0AAE6ZHQ2"/>
<feature type="domain" description="Carrier" evidence="3">
    <location>
        <begin position="954"/>
        <end position="1029"/>
    </location>
</feature>
<dbReference type="InterPro" id="IPR023213">
    <property type="entry name" value="CAT-like_dom_sf"/>
</dbReference>
<dbReference type="Gene3D" id="3.30.559.10">
    <property type="entry name" value="Chloramphenicol acetyltransferase-like domain"/>
    <property type="match status" value="1"/>
</dbReference>
<organism evidence="4 6">
    <name type="scientific">Chitinophaga oryzae</name>
    <dbReference type="NCBI Taxonomy" id="2725414"/>
    <lineage>
        <taxon>Bacteria</taxon>
        <taxon>Pseudomonadati</taxon>
        <taxon>Bacteroidota</taxon>
        <taxon>Chitinophagia</taxon>
        <taxon>Chitinophagales</taxon>
        <taxon>Chitinophagaceae</taxon>
        <taxon>Chitinophaga</taxon>
    </lineage>
</organism>
<dbReference type="PROSITE" id="PS50075">
    <property type="entry name" value="CARRIER"/>
    <property type="match status" value="1"/>
</dbReference>
<dbReference type="EMBL" id="CP051205">
    <property type="protein sequence ID" value="QJB31654.1"/>
    <property type="molecule type" value="Genomic_DNA"/>
</dbReference>
<dbReference type="SMART" id="SM00823">
    <property type="entry name" value="PKS_PP"/>
    <property type="match status" value="1"/>
</dbReference>
<dbReference type="CDD" id="cd05930">
    <property type="entry name" value="A_NRPS"/>
    <property type="match status" value="1"/>
</dbReference>